<evidence type="ECO:0000313" key="11">
    <source>
        <dbReference type="EMBL" id="TQS81169.1"/>
    </source>
</evidence>
<dbReference type="CDD" id="cd02020">
    <property type="entry name" value="CMPK"/>
    <property type="match status" value="1"/>
</dbReference>
<keyword evidence="3 10" id="KW-0963">Cytoplasm</keyword>
<comment type="catalytic activity">
    <reaction evidence="9 10">
        <text>CMP + ATP = CDP + ADP</text>
        <dbReference type="Rhea" id="RHEA:11600"/>
        <dbReference type="ChEBI" id="CHEBI:30616"/>
        <dbReference type="ChEBI" id="CHEBI:58069"/>
        <dbReference type="ChEBI" id="CHEBI:60377"/>
        <dbReference type="ChEBI" id="CHEBI:456216"/>
        <dbReference type="EC" id="2.7.4.25"/>
    </reaction>
</comment>
<accession>A0A8J8PEM9</accession>
<dbReference type="SUPFAM" id="SSF52540">
    <property type="entry name" value="P-loop containing nucleoside triphosphate hydrolases"/>
    <property type="match status" value="1"/>
</dbReference>
<dbReference type="Proteomes" id="UP000752814">
    <property type="component" value="Unassembled WGS sequence"/>
</dbReference>
<evidence type="ECO:0000256" key="4">
    <source>
        <dbReference type="ARBA" id="ARBA00022679"/>
    </source>
</evidence>
<dbReference type="InterPro" id="IPR027417">
    <property type="entry name" value="P-loop_NTPase"/>
</dbReference>
<feature type="binding site" evidence="10">
    <location>
        <begin position="7"/>
        <end position="15"/>
    </location>
    <ligand>
        <name>ATP</name>
        <dbReference type="ChEBI" id="CHEBI:30616"/>
    </ligand>
</feature>
<evidence type="ECO:0000256" key="8">
    <source>
        <dbReference type="ARBA" id="ARBA00047615"/>
    </source>
</evidence>
<evidence type="ECO:0000256" key="1">
    <source>
        <dbReference type="ARBA" id="ARBA00004496"/>
    </source>
</evidence>
<evidence type="ECO:0000256" key="5">
    <source>
        <dbReference type="ARBA" id="ARBA00022741"/>
    </source>
</evidence>
<keyword evidence="6 10" id="KW-0418">Kinase</keyword>
<evidence type="ECO:0000256" key="6">
    <source>
        <dbReference type="ARBA" id="ARBA00022777"/>
    </source>
</evidence>
<keyword evidence="5 10" id="KW-0547">Nucleotide-binding</keyword>
<dbReference type="GO" id="GO:0036431">
    <property type="term" value="F:dCMP kinase activity"/>
    <property type="evidence" value="ECO:0007669"/>
    <property type="project" value="InterPro"/>
</dbReference>
<dbReference type="EMBL" id="LVVT01000024">
    <property type="protein sequence ID" value="TQS81169.1"/>
    <property type="molecule type" value="Genomic_DNA"/>
</dbReference>
<evidence type="ECO:0000256" key="3">
    <source>
        <dbReference type="ARBA" id="ARBA00022490"/>
    </source>
</evidence>
<evidence type="ECO:0000256" key="7">
    <source>
        <dbReference type="ARBA" id="ARBA00022840"/>
    </source>
</evidence>
<sequence>MRITISGPPGSGKTTVCTLLGERLHYDVVVSGNIFRQLAKERNMSLADFGSLCSVDPKVDKELDSKMVDIAKSADNIILEGRLTAYMLSSNNISAFKIYLYASKEVRAARVVNREGGSIEQREAEIVEREACEALRYKNYYNIDITDTSVYDLVIDSSMLNPEEIVEMIVSKVS</sequence>
<name>A0A8J8PEM9_9ARCH</name>
<evidence type="ECO:0000256" key="2">
    <source>
        <dbReference type="ARBA" id="ARBA00011005"/>
    </source>
</evidence>
<protein>
    <recommendedName>
        <fullName evidence="10">Cytidylate kinase</fullName>
        <shortName evidence="10">CK</shortName>
        <ecNumber evidence="10">2.7.4.25</ecNumber>
    </recommendedName>
    <alternativeName>
        <fullName evidence="10">Cytidine monophosphate kinase</fullName>
        <shortName evidence="10">CMP kinase</shortName>
    </alternativeName>
</protein>
<proteinExistence type="inferred from homology"/>
<dbReference type="AlphaFoldDB" id="A0A8J8PEM9"/>
<organism evidence="11 12">
    <name type="scientific">Candidatus Methanomassiliicoccus intestinalis</name>
    <dbReference type="NCBI Taxonomy" id="1406512"/>
    <lineage>
        <taxon>Archaea</taxon>
        <taxon>Methanobacteriati</taxon>
        <taxon>Thermoplasmatota</taxon>
        <taxon>Thermoplasmata</taxon>
        <taxon>Methanomassiliicoccales</taxon>
        <taxon>Methanomassiliicoccaceae</taxon>
        <taxon>Methanomassiliicoccus</taxon>
    </lineage>
</organism>
<dbReference type="NCBIfam" id="TIGR02173">
    <property type="entry name" value="cyt_kin_arch"/>
    <property type="match status" value="1"/>
</dbReference>
<dbReference type="InterPro" id="IPR011892">
    <property type="entry name" value="Cyt_kin_arch"/>
</dbReference>
<dbReference type="GO" id="GO:0006220">
    <property type="term" value="P:pyrimidine nucleotide metabolic process"/>
    <property type="evidence" value="ECO:0007669"/>
    <property type="project" value="UniProtKB-UniRule"/>
</dbReference>
<dbReference type="HAMAP" id="MF_00239">
    <property type="entry name" value="Cytidyl_kinase_type2"/>
    <property type="match status" value="1"/>
</dbReference>
<dbReference type="InterPro" id="IPR011994">
    <property type="entry name" value="Cytidylate_kinase_dom"/>
</dbReference>
<comment type="caution">
    <text evidence="11">The sequence shown here is derived from an EMBL/GenBank/DDBJ whole genome shotgun (WGS) entry which is preliminary data.</text>
</comment>
<dbReference type="RefSeq" id="WP_400195172.1">
    <property type="nucleotide sequence ID" value="NZ_CAYAYE010000021.1"/>
</dbReference>
<dbReference type="EC" id="2.7.4.25" evidence="10"/>
<comment type="similarity">
    <text evidence="2 10">Belongs to the cytidylate kinase family. Type 2 subfamily.</text>
</comment>
<keyword evidence="7 10" id="KW-0067">ATP-binding</keyword>
<comment type="catalytic activity">
    <reaction evidence="8 10">
        <text>dCMP + ATP = dCDP + ADP</text>
        <dbReference type="Rhea" id="RHEA:25094"/>
        <dbReference type="ChEBI" id="CHEBI:30616"/>
        <dbReference type="ChEBI" id="CHEBI:57566"/>
        <dbReference type="ChEBI" id="CHEBI:58593"/>
        <dbReference type="ChEBI" id="CHEBI:456216"/>
        <dbReference type="EC" id="2.7.4.25"/>
    </reaction>
</comment>
<comment type="subcellular location">
    <subcellularLocation>
        <location evidence="1 10">Cytoplasm</location>
    </subcellularLocation>
</comment>
<dbReference type="GO" id="GO:0005737">
    <property type="term" value="C:cytoplasm"/>
    <property type="evidence" value="ECO:0007669"/>
    <property type="project" value="UniProtKB-SubCell"/>
</dbReference>
<dbReference type="Pfam" id="PF13189">
    <property type="entry name" value="Cytidylate_kin2"/>
    <property type="match status" value="1"/>
</dbReference>
<evidence type="ECO:0000256" key="10">
    <source>
        <dbReference type="HAMAP-Rule" id="MF_00239"/>
    </source>
</evidence>
<dbReference type="Gene3D" id="3.40.50.300">
    <property type="entry name" value="P-loop containing nucleotide triphosphate hydrolases"/>
    <property type="match status" value="1"/>
</dbReference>
<dbReference type="GO" id="GO:0005524">
    <property type="term" value="F:ATP binding"/>
    <property type="evidence" value="ECO:0007669"/>
    <property type="project" value="UniProtKB-UniRule"/>
</dbReference>
<gene>
    <name evidence="10" type="primary">cmk</name>
    <name evidence="11" type="ORF">A3207_04655</name>
</gene>
<keyword evidence="4 10" id="KW-0808">Transferase</keyword>
<evidence type="ECO:0000313" key="12">
    <source>
        <dbReference type="Proteomes" id="UP000752814"/>
    </source>
</evidence>
<evidence type="ECO:0000256" key="9">
    <source>
        <dbReference type="ARBA" id="ARBA00048478"/>
    </source>
</evidence>
<reference evidence="11" key="1">
    <citation type="submission" date="2016-03" db="EMBL/GenBank/DDBJ databases">
        <authorList>
            <person name="Borrel G."/>
            <person name="Mccann A."/>
            <person name="O'Toole P.W."/>
        </authorList>
    </citation>
    <scope>NUCLEOTIDE SEQUENCE</scope>
    <source>
        <strain evidence="11">183</strain>
    </source>
</reference>